<proteinExistence type="predicted"/>
<gene>
    <name evidence="2" type="ORF">KV203_05450</name>
</gene>
<evidence type="ECO:0000313" key="3">
    <source>
        <dbReference type="Proteomes" id="UP000887023"/>
    </source>
</evidence>
<sequence>MAEMLDLFDPPLLRALPLTYGRDVRFRLVPRSTATWPVVPATAAIWIGGVPNFTVPAGTVPDPAEVQIYPGEVTAAAIDLGFESEIADTVAGKLVWRIRLTFPDGTPTGYNDVPAQGLTRRADGKR</sequence>
<dbReference type="Proteomes" id="UP000887023">
    <property type="component" value="Chromosome"/>
</dbReference>
<dbReference type="InterPro" id="IPR055688">
    <property type="entry name" value="LtfC/p132/Gp6_b-sand"/>
</dbReference>
<accession>A0ABX8SAI6</accession>
<evidence type="ECO:0000259" key="1">
    <source>
        <dbReference type="Pfam" id="PF23926"/>
    </source>
</evidence>
<protein>
    <recommendedName>
        <fullName evidence="1">LtfC/p132/Gp6 beta-sandwich domain-containing protein</fullName>
    </recommendedName>
</protein>
<dbReference type="RefSeq" id="WP_157079979.1">
    <property type="nucleotide sequence ID" value="NZ_CBCRUZ010000014.1"/>
</dbReference>
<name>A0ABX8SAI6_9ACTN</name>
<evidence type="ECO:0000313" key="2">
    <source>
        <dbReference type="EMBL" id="QXQ14827.1"/>
    </source>
</evidence>
<reference evidence="2" key="1">
    <citation type="submission" date="2021-07" db="EMBL/GenBank/DDBJ databases">
        <title>Candidatus Kaistella beijingensis sp. nov. isolated from a municipal wastewater treatment plant is involved in sludge foaming.</title>
        <authorList>
            <person name="Song Y."/>
            <person name="Liu S.-J."/>
        </authorList>
    </citation>
    <scope>NUCLEOTIDE SEQUENCE</scope>
    <source>
        <strain evidence="2">DSM 43998</strain>
    </source>
</reference>
<dbReference type="Pfam" id="PF23926">
    <property type="entry name" value="LtfC"/>
    <property type="match status" value="1"/>
</dbReference>
<dbReference type="EMBL" id="CP079105">
    <property type="protein sequence ID" value="QXQ14827.1"/>
    <property type="molecule type" value="Genomic_DNA"/>
</dbReference>
<keyword evidence="3" id="KW-1185">Reference proteome</keyword>
<organism evidence="2 3">
    <name type="scientific">Skermania pinensis</name>
    <dbReference type="NCBI Taxonomy" id="39122"/>
    <lineage>
        <taxon>Bacteria</taxon>
        <taxon>Bacillati</taxon>
        <taxon>Actinomycetota</taxon>
        <taxon>Actinomycetes</taxon>
        <taxon>Mycobacteriales</taxon>
        <taxon>Gordoniaceae</taxon>
        <taxon>Skermania</taxon>
    </lineage>
</organism>
<feature type="domain" description="LtfC/p132/Gp6 beta-sandwich" evidence="1">
    <location>
        <begin position="12"/>
        <end position="109"/>
    </location>
</feature>